<proteinExistence type="predicted"/>
<evidence type="ECO:0000313" key="2">
    <source>
        <dbReference type="EMBL" id="KAL3510084.1"/>
    </source>
</evidence>
<organism evidence="2 3">
    <name type="scientific">Cinchona calisaya</name>
    <dbReference type="NCBI Taxonomy" id="153742"/>
    <lineage>
        <taxon>Eukaryota</taxon>
        <taxon>Viridiplantae</taxon>
        <taxon>Streptophyta</taxon>
        <taxon>Embryophyta</taxon>
        <taxon>Tracheophyta</taxon>
        <taxon>Spermatophyta</taxon>
        <taxon>Magnoliopsida</taxon>
        <taxon>eudicotyledons</taxon>
        <taxon>Gunneridae</taxon>
        <taxon>Pentapetalae</taxon>
        <taxon>asterids</taxon>
        <taxon>lamiids</taxon>
        <taxon>Gentianales</taxon>
        <taxon>Rubiaceae</taxon>
        <taxon>Cinchonoideae</taxon>
        <taxon>Cinchoneae</taxon>
        <taxon>Cinchona</taxon>
    </lineage>
</organism>
<sequence>MSRQTDGEGNTEGVGGVVEEKRKREIKVVIDGGWLGMGKGWGELEWAMEAEQKGEGEGIGVGCRDGGTGWVGE</sequence>
<protein>
    <submittedName>
        <fullName evidence="2">Uncharacterized protein</fullName>
    </submittedName>
</protein>
<dbReference type="AlphaFoldDB" id="A0ABD2YV51"/>
<evidence type="ECO:0000313" key="3">
    <source>
        <dbReference type="Proteomes" id="UP001630127"/>
    </source>
</evidence>
<evidence type="ECO:0000256" key="1">
    <source>
        <dbReference type="SAM" id="MobiDB-lite"/>
    </source>
</evidence>
<dbReference type="EMBL" id="JBJUIK010000012">
    <property type="protein sequence ID" value="KAL3510084.1"/>
    <property type="molecule type" value="Genomic_DNA"/>
</dbReference>
<name>A0ABD2YV51_9GENT</name>
<gene>
    <name evidence="2" type="ORF">ACH5RR_029485</name>
</gene>
<accession>A0ABD2YV51</accession>
<feature type="compositionally biased region" description="Gly residues" evidence="1">
    <location>
        <begin position="57"/>
        <end position="73"/>
    </location>
</feature>
<comment type="caution">
    <text evidence="2">The sequence shown here is derived from an EMBL/GenBank/DDBJ whole genome shotgun (WGS) entry which is preliminary data.</text>
</comment>
<feature type="region of interest" description="Disordered" evidence="1">
    <location>
        <begin position="53"/>
        <end position="73"/>
    </location>
</feature>
<reference evidence="2 3" key="1">
    <citation type="submission" date="2024-11" db="EMBL/GenBank/DDBJ databases">
        <title>A near-complete genome assembly of Cinchona calisaya.</title>
        <authorList>
            <person name="Lian D.C."/>
            <person name="Zhao X.W."/>
            <person name="Wei L."/>
        </authorList>
    </citation>
    <scope>NUCLEOTIDE SEQUENCE [LARGE SCALE GENOMIC DNA]</scope>
    <source>
        <tissue evidence="2">Nenye</tissue>
    </source>
</reference>
<dbReference type="Proteomes" id="UP001630127">
    <property type="component" value="Unassembled WGS sequence"/>
</dbReference>
<keyword evidence="3" id="KW-1185">Reference proteome</keyword>